<comment type="caution">
    <text evidence="6">The sequence shown here is derived from an EMBL/GenBank/DDBJ whole genome shotgun (WGS) entry which is preliminary data.</text>
</comment>
<dbReference type="Pfam" id="PF03466">
    <property type="entry name" value="LysR_substrate"/>
    <property type="match status" value="1"/>
</dbReference>
<evidence type="ECO:0000313" key="6">
    <source>
        <dbReference type="EMBL" id="CCO46394.1"/>
    </source>
</evidence>
<dbReference type="GO" id="GO:0003677">
    <property type="term" value="F:DNA binding"/>
    <property type="evidence" value="ECO:0007669"/>
    <property type="project" value="UniProtKB-KW"/>
</dbReference>
<feature type="domain" description="HTH lysR-type" evidence="5">
    <location>
        <begin position="1"/>
        <end position="58"/>
    </location>
</feature>
<dbReference type="InterPro" id="IPR036388">
    <property type="entry name" value="WH-like_DNA-bd_sf"/>
</dbReference>
<dbReference type="RefSeq" id="WP_022611538.1">
    <property type="nucleotide sequence ID" value="NZ_LK391965.1"/>
</dbReference>
<dbReference type="GO" id="GO:0032993">
    <property type="term" value="C:protein-DNA complex"/>
    <property type="evidence" value="ECO:0007669"/>
    <property type="project" value="TreeGrafter"/>
</dbReference>
<dbReference type="CDD" id="cd08414">
    <property type="entry name" value="PBP2_LTTR_aromatics_like"/>
    <property type="match status" value="1"/>
</dbReference>
<sequence length="289" mass="32609">MDIDLLRAFCQLAKDSNYTLAAEHLFITQSALTKKIKRLESQIGVELFERGRNGAQLTQAGSTLLSEAQQLTERFSDFERLAKCVAEGEQGHLNIGFGISTYRQAPDWISQFKQMYPKVHITLDDTPSSKQIDALLSGELHLSFNRIQNLPSPLNSLRLYSDQLAVAVNTNQKIDRKEILGSLSDVNYLQLRPSRGQGLFNQIQRYLVASKHPLAATQEASDILTLLALISANQGFAIIPLSAQTICPDNVQLIEIKHQDTSWDVGLIWNDDKEDRVRDRFIDMVKQKR</sequence>
<protein>
    <submittedName>
        <fullName evidence="6">Transcriptional regulator, LysR family</fullName>
    </submittedName>
</protein>
<dbReference type="FunFam" id="1.10.10.10:FF:000001">
    <property type="entry name" value="LysR family transcriptional regulator"/>
    <property type="match status" value="1"/>
</dbReference>
<name>A0AAV2VP08_9VIBR</name>
<dbReference type="PRINTS" id="PR00039">
    <property type="entry name" value="HTHLYSR"/>
</dbReference>
<reference evidence="6 7" key="1">
    <citation type="journal article" date="2013" name="ISME J.">
        <title>Comparative genomics of pathogenic lineages of Vibrio nigripulchritudo identifies virulence-associated traits.</title>
        <authorList>
            <person name="Goudenege D."/>
            <person name="Labreuche Y."/>
            <person name="Krin E."/>
            <person name="Ansquer D."/>
            <person name="Mangenot S."/>
            <person name="Calteau A."/>
            <person name="Medigue C."/>
            <person name="Mazel D."/>
            <person name="Polz M.F."/>
            <person name="Le Roux F."/>
        </authorList>
    </citation>
    <scope>NUCLEOTIDE SEQUENCE [LARGE SCALE GENOMIC DNA]</scope>
    <source>
        <strain evidence="6 7">SOn1</strain>
    </source>
</reference>
<dbReference type="Gene3D" id="1.10.10.10">
    <property type="entry name" value="Winged helix-like DNA-binding domain superfamily/Winged helix DNA-binding domain"/>
    <property type="match status" value="1"/>
</dbReference>
<evidence type="ECO:0000256" key="4">
    <source>
        <dbReference type="ARBA" id="ARBA00023163"/>
    </source>
</evidence>
<gene>
    <name evidence="6" type="ORF">VIBNISOn1_1760014</name>
</gene>
<proteinExistence type="inferred from homology"/>
<dbReference type="Gene3D" id="3.40.190.10">
    <property type="entry name" value="Periplasmic binding protein-like II"/>
    <property type="match status" value="2"/>
</dbReference>
<evidence type="ECO:0000256" key="2">
    <source>
        <dbReference type="ARBA" id="ARBA00023015"/>
    </source>
</evidence>
<dbReference type="PROSITE" id="PS50931">
    <property type="entry name" value="HTH_LYSR"/>
    <property type="match status" value="1"/>
</dbReference>
<evidence type="ECO:0000259" key="5">
    <source>
        <dbReference type="PROSITE" id="PS50931"/>
    </source>
</evidence>
<dbReference type="PANTHER" id="PTHR30346:SF17">
    <property type="entry name" value="LYSR FAMILY TRANSCRIPTIONAL REGULATOR"/>
    <property type="match status" value="1"/>
</dbReference>
<dbReference type="InterPro" id="IPR005119">
    <property type="entry name" value="LysR_subst-bd"/>
</dbReference>
<dbReference type="Proteomes" id="UP000018211">
    <property type="component" value="Unassembled WGS sequence"/>
</dbReference>
<dbReference type="InterPro" id="IPR036390">
    <property type="entry name" value="WH_DNA-bd_sf"/>
</dbReference>
<dbReference type="EMBL" id="CAOF01000086">
    <property type="protein sequence ID" value="CCO46394.1"/>
    <property type="molecule type" value="Genomic_DNA"/>
</dbReference>
<keyword evidence="4" id="KW-0804">Transcription</keyword>
<dbReference type="InterPro" id="IPR000847">
    <property type="entry name" value="LysR_HTH_N"/>
</dbReference>
<evidence type="ECO:0000256" key="3">
    <source>
        <dbReference type="ARBA" id="ARBA00023125"/>
    </source>
</evidence>
<evidence type="ECO:0000256" key="1">
    <source>
        <dbReference type="ARBA" id="ARBA00009437"/>
    </source>
</evidence>
<evidence type="ECO:0000313" key="7">
    <source>
        <dbReference type="Proteomes" id="UP000018211"/>
    </source>
</evidence>
<dbReference type="AlphaFoldDB" id="A0AAV2VP08"/>
<dbReference type="SUPFAM" id="SSF53850">
    <property type="entry name" value="Periplasmic binding protein-like II"/>
    <property type="match status" value="1"/>
</dbReference>
<dbReference type="Pfam" id="PF00126">
    <property type="entry name" value="HTH_1"/>
    <property type="match status" value="1"/>
</dbReference>
<dbReference type="GO" id="GO:0003700">
    <property type="term" value="F:DNA-binding transcription factor activity"/>
    <property type="evidence" value="ECO:0007669"/>
    <property type="project" value="InterPro"/>
</dbReference>
<organism evidence="6 7">
    <name type="scientific">Vibrio nigripulchritudo SOn1</name>
    <dbReference type="NCBI Taxonomy" id="1238450"/>
    <lineage>
        <taxon>Bacteria</taxon>
        <taxon>Pseudomonadati</taxon>
        <taxon>Pseudomonadota</taxon>
        <taxon>Gammaproteobacteria</taxon>
        <taxon>Vibrionales</taxon>
        <taxon>Vibrionaceae</taxon>
        <taxon>Vibrio</taxon>
    </lineage>
</organism>
<accession>A0AAV2VP08</accession>
<dbReference type="SUPFAM" id="SSF46785">
    <property type="entry name" value="Winged helix' DNA-binding domain"/>
    <property type="match status" value="1"/>
</dbReference>
<keyword evidence="3" id="KW-0238">DNA-binding</keyword>
<keyword evidence="2" id="KW-0805">Transcription regulation</keyword>
<dbReference type="PANTHER" id="PTHR30346">
    <property type="entry name" value="TRANSCRIPTIONAL DUAL REGULATOR HCAR-RELATED"/>
    <property type="match status" value="1"/>
</dbReference>
<comment type="similarity">
    <text evidence="1">Belongs to the LysR transcriptional regulatory family.</text>
</comment>